<evidence type="ECO:0000313" key="2">
    <source>
        <dbReference type="EMBL" id="GHC12450.1"/>
    </source>
</evidence>
<comment type="caution">
    <text evidence="2">The sequence shown here is derived from an EMBL/GenBank/DDBJ whole genome shotgun (WGS) entry which is preliminary data.</text>
</comment>
<protein>
    <submittedName>
        <fullName evidence="2">Uncharacterized protein</fullName>
    </submittedName>
</protein>
<keyword evidence="3" id="KW-1185">Reference proteome</keyword>
<keyword evidence="1" id="KW-0472">Membrane</keyword>
<feature type="transmembrane region" description="Helical" evidence="1">
    <location>
        <begin position="41"/>
        <end position="62"/>
    </location>
</feature>
<dbReference type="RefSeq" id="WP_189380175.1">
    <property type="nucleotide sequence ID" value="NZ_BMYI01000001.1"/>
</dbReference>
<reference evidence="3" key="1">
    <citation type="journal article" date="2019" name="Int. J. Syst. Evol. Microbiol.">
        <title>The Global Catalogue of Microorganisms (GCM) 10K type strain sequencing project: providing services to taxonomists for standard genome sequencing and annotation.</title>
        <authorList>
            <consortium name="The Broad Institute Genomics Platform"/>
            <consortium name="The Broad Institute Genome Sequencing Center for Infectious Disease"/>
            <person name="Wu L."/>
            <person name="Ma J."/>
        </authorList>
    </citation>
    <scope>NUCLEOTIDE SEQUENCE [LARGE SCALE GENOMIC DNA]</scope>
    <source>
        <strain evidence="3">KCTC 23298</strain>
    </source>
</reference>
<accession>A0ABQ3F832</accession>
<evidence type="ECO:0000313" key="3">
    <source>
        <dbReference type="Proteomes" id="UP000658305"/>
    </source>
</evidence>
<keyword evidence="1" id="KW-1133">Transmembrane helix</keyword>
<proteinExistence type="predicted"/>
<gene>
    <name evidence="2" type="ORF">GCM10007291_07080</name>
</gene>
<sequence>MDFFLFIRMVILYPFFAWLGGTGAAEFVQFDKATDTLTIQFTLAAAWQAGAGLLGYVGTWWASRRAKASGGAT</sequence>
<name>A0ABQ3F832_9RHOB</name>
<organism evidence="2 3">
    <name type="scientific">Gemmobacter nanjingensis</name>
    <dbReference type="NCBI Taxonomy" id="488454"/>
    <lineage>
        <taxon>Bacteria</taxon>
        <taxon>Pseudomonadati</taxon>
        <taxon>Pseudomonadota</taxon>
        <taxon>Alphaproteobacteria</taxon>
        <taxon>Rhodobacterales</taxon>
        <taxon>Paracoccaceae</taxon>
        <taxon>Gemmobacter</taxon>
    </lineage>
</organism>
<evidence type="ECO:0000256" key="1">
    <source>
        <dbReference type="SAM" id="Phobius"/>
    </source>
</evidence>
<keyword evidence="1" id="KW-0812">Transmembrane</keyword>
<dbReference type="EMBL" id="BMYI01000001">
    <property type="protein sequence ID" value="GHC12450.1"/>
    <property type="molecule type" value="Genomic_DNA"/>
</dbReference>
<dbReference type="Proteomes" id="UP000658305">
    <property type="component" value="Unassembled WGS sequence"/>
</dbReference>